<feature type="domain" description="MobA/VirD2-like nuclease" evidence="2">
    <location>
        <begin position="19"/>
        <end position="153"/>
    </location>
</feature>
<keyword evidence="1" id="KW-0175">Coiled coil</keyword>
<dbReference type="STRING" id="36847.CLNEO_09120"/>
<evidence type="ECO:0000259" key="2">
    <source>
        <dbReference type="Pfam" id="PF03432"/>
    </source>
</evidence>
<proteinExistence type="predicted"/>
<dbReference type="Proteomes" id="UP000070539">
    <property type="component" value="Unassembled WGS sequence"/>
</dbReference>
<protein>
    <submittedName>
        <fullName evidence="3">Relaxase/mobilization nuclease domain protein</fullName>
    </submittedName>
</protein>
<organism evidence="3 4">
    <name type="scientific">Anaerotignum neopropionicum</name>
    <dbReference type="NCBI Taxonomy" id="36847"/>
    <lineage>
        <taxon>Bacteria</taxon>
        <taxon>Bacillati</taxon>
        <taxon>Bacillota</taxon>
        <taxon>Clostridia</taxon>
        <taxon>Lachnospirales</taxon>
        <taxon>Anaerotignaceae</taxon>
        <taxon>Anaerotignum</taxon>
    </lineage>
</organism>
<dbReference type="PATRIC" id="fig|36847.3.peg.1069"/>
<dbReference type="AlphaFoldDB" id="A0A136WGJ3"/>
<dbReference type="InterPro" id="IPR005094">
    <property type="entry name" value="Endonuclease_MobA/VirD2"/>
</dbReference>
<evidence type="ECO:0000256" key="1">
    <source>
        <dbReference type="SAM" id="Coils"/>
    </source>
</evidence>
<dbReference type="Pfam" id="PF03432">
    <property type="entry name" value="Relaxase"/>
    <property type="match status" value="1"/>
</dbReference>
<keyword evidence="4" id="KW-1185">Reference proteome</keyword>
<gene>
    <name evidence="3" type="ORF">CLNEO_09120</name>
</gene>
<evidence type="ECO:0000313" key="4">
    <source>
        <dbReference type="Proteomes" id="UP000070539"/>
    </source>
</evidence>
<accession>A0A136WGJ3</accession>
<dbReference type="RefSeq" id="WP_242864155.1">
    <property type="nucleotide sequence ID" value="NZ_LRVM01000002.1"/>
</dbReference>
<feature type="coiled-coil region" evidence="1">
    <location>
        <begin position="420"/>
        <end position="454"/>
    </location>
</feature>
<sequence>MHINKGKSLAQCLADRTDYAKNPDKTDGGELVSSFMCDKDLVDSQFLLSKKIYLQKTGRTQTNDVIAYQVRQSFKPGEITPELANKLGYQLAEKITKGSHAFIVATHIDKSHIHNHIIWNSTNLSCDKKFRDFFRSGRAVAKMNDLICLQNGLSIIENPKGKSKHYGSWLEENKPLNLSDKLRIVIDEVLAEKPKTFDEFLQKMQSKGYEIKTGKHLSFKGSEQKKFIRLRSLGESYAEDILREVIEGKKEHKPQKRVARYNDKRINLALDLQNKINQKGAGYERWAKTFNLKQYAKTINYLTENNLLNYEELKIKAEGITEEFSTISDSIKSAEKRMTEISILQKNIAQFAKTKAVYEDYKKSGYSSKFKEEHITEILLHQAAKDHFKSLNLKKLPKMADLKTEYATLLTEKKKAYSKYNSLKKEIVEILNAKANVEQLLDIQTNEKQQEKKRTEKSL</sequence>
<dbReference type="EMBL" id="LRVM01000002">
    <property type="protein sequence ID" value="KXL53686.1"/>
    <property type="molecule type" value="Genomic_DNA"/>
</dbReference>
<name>A0A136WGJ3_9FIRM</name>
<comment type="caution">
    <text evidence="3">The sequence shown here is derived from an EMBL/GenBank/DDBJ whole genome shotgun (WGS) entry which is preliminary data.</text>
</comment>
<evidence type="ECO:0000313" key="3">
    <source>
        <dbReference type="EMBL" id="KXL53686.1"/>
    </source>
</evidence>
<reference evidence="3 4" key="1">
    <citation type="submission" date="2016-01" db="EMBL/GenBank/DDBJ databases">
        <title>Genome sequence of Clostridium neopropionicum X4, DSM-3847.</title>
        <authorList>
            <person name="Poehlein A."/>
            <person name="Beck M.H."/>
            <person name="Bengelsdorf F.R."/>
            <person name="Daniel R."/>
            <person name="Duerre P."/>
        </authorList>
    </citation>
    <scope>NUCLEOTIDE SEQUENCE [LARGE SCALE GENOMIC DNA]</scope>
    <source>
        <strain evidence="3 4">DSM-3847</strain>
    </source>
</reference>